<keyword evidence="2" id="KW-0946">Virion</keyword>
<keyword evidence="2" id="KW-1227">Viral tail protein</keyword>
<accession>A0A6J5R7Q2</accession>
<dbReference type="Pfam" id="PF13884">
    <property type="entry name" value="Peptidase_S74"/>
    <property type="match status" value="1"/>
</dbReference>
<dbReference type="InterPro" id="IPR030392">
    <property type="entry name" value="S74_ICA"/>
</dbReference>
<dbReference type="GO" id="GO:0098015">
    <property type="term" value="C:virus tail"/>
    <property type="evidence" value="ECO:0007669"/>
    <property type="project" value="UniProtKB-KW"/>
</dbReference>
<dbReference type="EMBL" id="LR797151">
    <property type="protein sequence ID" value="CAB4189601.1"/>
    <property type="molecule type" value="Genomic_DNA"/>
</dbReference>
<evidence type="ECO:0000313" key="4">
    <source>
        <dbReference type="EMBL" id="CAB4189601.1"/>
    </source>
</evidence>
<feature type="domain" description="Peptidase S74" evidence="3">
    <location>
        <begin position="402"/>
        <end position="517"/>
    </location>
</feature>
<proteinExistence type="predicted"/>
<name>A0A6J5R7Q2_9CAUD</name>
<reference evidence="4" key="1">
    <citation type="submission" date="2020-05" db="EMBL/GenBank/DDBJ databases">
        <authorList>
            <person name="Chiriac C."/>
            <person name="Salcher M."/>
            <person name="Ghai R."/>
            <person name="Kavagutti S V."/>
        </authorList>
    </citation>
    <scope>NUCLEOTIDE SEQUENCE</scope>
</reference>
<dbReference type="PROSITE" id="PS51688">
    <property type="entry name" value="ICA"/>
    <property type="match status" value="1"/>
</dbReference>
<sequence length="526" mass="58309">MTYSNATVNTKLTASWTGSLNISTIAILQNVPYINQIEVTRTFVFDRENNPTVTQFLMDENVSLDDKRKIFVIPISRITVNETTKYITDIDLPLTGNTYNFTYTKTTGNTVYSILVPKITVGDILTVSRKTISNQLLVNWSDGTKLTSSQLNLNATQSLYLQQEILNRLDTDLISKNIPSSSIADGTVTPAKIYIGSGDIWYFNTKLNIIDPTTNTHATTRQYVLNSLYNHSVITSDNQPSSSATNILETSADRGLSGVWFNPYDGKLKVKVKDTYVNIFGMPTTESEPYFNLVNIGSVATPDNRVIIKQVTTTENVGIASIESNPLYSGLRNTGVGYKVLASMTSAGTNNTAIGYQALTNSTTYVNCTGVGSNSNVTGSNQVQLGDENTTVYAYGSVASRSDIRDKKEIRNTTLGLNFILNLRPVDYKWDYRDSYRTNNSINNITTDGTHLRNRFHHGFIAQEVNETCNNTFGGYQDHSVANGEDCCTLGYTEFIAPMVKAIQELYNIIEQQQTRINILESGNQL</sequence>
<organism evidence="4">
    <name type="scientific">uncultured Caudovirales phage</name>
    <dbReference type="NCBI Taxonomy" id="2100421"/>
    <lineage>
        <taxon>Viruses</taxon>
        <taxon>Duplodnaviria</taxon>
        <taxon>Heunggongvirae</taxon>
        <taxon>Uroviricota</taxon>
        <taxon>Caudoviricetes</taxon>
        <taxon>Peduoviridae</taxon>
        <taxon>Maltschvirus</taxon>
        <taxon>Maltschvirus maltsch</taxon>
    </lineage>
</organism>
<protein>
    <submittedName>
        <fullName evidence="4">Intramolecular chaperone auto-processing domain containing protein</fullName>
    </submittedName>
</protein>
<evidence type="ECO:0000259" key="3">
    <source>
        <dbReference type="PROSITE" id="PS51688"/>
    </source>
</evidence>
<dbReference type="InterPro" id="IPR036388">
    <property type="entry name" value="WH-like_DNA-bd_sf"/>
</dbReference>
<gene>
    <name evidence="4" type="ORF">UFOVP1192_5</name>
</gene>
<evidence type="ECO:0000256" key="2">
    <source>
        <dbReference type="ARBA" id="ARBA00022732"/>
    </source>
</evidence>
<comment type="subcellular location">
    <subcellularLocation>
        <location evidence="1">Virion</location>
    </subcellularLocation>
</comment>
<dbReference type="Gene3D" id="1.10.10.10">
    <property type="entry name" value="Winged helix-like DNA-binding domain superfamily/Winged helix DNA-binding domain"/>
    <property type="match status" value="1"/>
</dbReference>
<evidence type="ECO:0000256" key="1">
    <source>
        <dbReference type="ARBA" id="ARBA00004328"/>
    </source>
</evidence>